<dbReference type="GO" id="GO:0005886">
    <property type="term" value="C:plasma membrane"/>
    <property type="evidence" value="ECO:0007669"/>
    <property type="project" value="UniProtKB-SubCell"/>
</dbReference>
<comment type="subcellular location">
    <subcellularLocation>
        <location evidence="5 6">Cell membrane</location>
        <topology evidence="5 6">Multi-pass membrane protein</topology>
    </subcellularLocation>
    <subcellularLocation>
        <location evidence="1">Membrane</location>
        <topology evidence="1">Multi-pass membrane protein</topology>
    </subcellularLocation>
</comment>
<evidence type="ECO:0000256" key="5">
    <source>
        <dbReference type="HAMAP-Rule" id="MF_01350"/>
    </source>
</evidence>
<comment type="subunit">
    <text evidence="5">NDH-1 is composed of 14 different subunits. Subunits NuoA, H, J, K, L, M, N constitute the membrane sector of the complex.</text>
</comment>
<dbReference type="Pfam" id="PF00146">
    <property type="entry name" value="NADHdh"/>
    <property type="match status" value="1"/>
</dbReference>
<keyword evidence="5 6" id="KW-0520">NAD</keyword>
<evidence type="ECO:0000256" key="1">
    <source>
        <dbReference type="ARBA" id="ARBA00004141"/>
    </source>
</evidence>
<protein>
    <recommendedName>
        <fullName evidence="5">NADH-quinone oxidoreductase subunit H</fullName>
        <ecNumber evidence="5">7.1.1.-</ecNumber>
    </recommendedName>
    <alternativeName>
        <fullName evidence="5">NADH dehydrogenase I subunit H</fullName>
    </alternativeName>
    <alternativeName>
        <fullName evidence="5">NDH-1 subunit H</fullName>
    </alternativeName>
</protein>
<dbReference type="GO" id="GO:0003954">
    <property type="term" value="F:NADH dehydrogenase activity"/>
    <property type="evidence" value="ECO:0007669"/>
    <property type="project" value="TreeGrafter"/>
</dbReference>
<reference evidence="7 8" key="1">
    <citation type="submission" date="2015-07" db="EMBL/GenBank/DDBJ databases">
        <title>Genome analysis of myxobacterium Chondromyces crocatus Cm c5 reveals a high potential for natural compound synthesis and the genetic basis for the loss of fruiting body formation.</title>
        <authorList>
            <person name="Zaburannyi N."/>
            <person name="Bunk B."/>
            <person name="Maier J."/>
            <person name="Overmann J."/>
            <person name="Mueller R."/>
        </authorList>
    </citation>
    <scope>NUCLEOTIDE SEQUENCE [LARGE SCALE GENOMIC DNA]</scope>
    <source>
        <strain evidence="7 8">Cm c5</strain>
    </source>
</reference>
<evidence type="ECO:0000256" key="4">
    <source>
        <dbReference type="ARBA" id="ARBA00023136"/>
    </source>
</evidence>
<evidence type="ECO:0000256" key="3">
    <source>
        <dbReference type="ARBA" id="ARBA00022989"/>
    </source>
</evidence>
<dbReference type="PANTHER" id="PTHR11432:SF3">
    <property type="entry name" value="NADH-UBIQUINONE OXIDOREDUCTASE CHAIN 1"/>
    <property type="match status" value="1"/>
</dbReference>
<proteinExistence type="inferred from homology"/>
<feature type="transmembrane region" description="Helical" evidence="5">
    <location>
        <begin position="48"/>
        <end position="70"/>
    </location>
</feature>
<keyword evidence="5" id="KW-0874">Quinone</keyword>
<dbReference type="Proteomes" id="UP000067626">
    <property type="component" value="Chromosome"/>
</dbReference>
<feature type="transmembrane region" description="Helical" evidence="5">
    <location>
        <begin position="413"/>
        <end position="437"/>
    </location>
</feature>
<evidence type="ECO:0000256" key="2">
    <source>
        <dbReference type="ARBA" id="ARBA00022692"/>
    </source>
</evidence>
<keyword evidence="8" id="KW-1185">Reference proteome</keyword>
<feature type="transmembrane region" description="Helical" evidence="5">
    <location>
        <begin position="286"/>
        <end position="306"/>
    </location>
</feature>
<feature type="transmembrane region" description="Helical" evidence="5">
    <location>
        <begin position="156"/>
        <end position="178"/>
    </location>
</feature>
<name>A0A0K1EST7_CHOCO</name>
<evidence type="ECO:0000256" key="6">
    <source>
        <dbReference type="RuleBase" id="RU000471"/>
    </source>
</evidence>
<dbReference type="GO" id="GO:0016655">
    <property type="term" value="F:oxidoreductase activity, acting on NAD(P)H, quinone or similar compound as acceptor"/>
    <property type="evidence" value="ECO:0007669"/>
    <property type="project" value="UniProtKB-UniRule"/>
</dbReference>
<dbReference type="PATRIC" id="fig|52.7.peg.8906"/>
<organism evidence="7 8">
    <name type="scientific">Chondromyces crocatus</name>
    <dbReference type="NCBI Taxonomy" id="52"/>
    <lineage>
        <taxon>Bacteria</taxon>
        <taxon>Pseudomonadati</taxon>
        <taxon>Myxococcota</taxon>
        <taxon>Polyangia</taxon>
        <taxon>Polyangiales</taxon>
        <taxon>Polyangiaceae</taxon>
        <taxon>Chondromyces</taxon>
    </lineage>
</organism>
<dbReference type="EMBL" id="CP012159">
    <property type="protein sequence ID" value="AKT43864.1"/>
    <property type="molecule type" value="Genomic_DNA"/>
</dbReference>
<keyword evidence="5" id="KW-1003">Cell membrane</keyword>
<keyword evidence="4 5" id="KW-0472">Membrane</keyword>
<evidence type="ECO:0000313" key="7">
    <source>
        <dbReference type="EMBL" id="AKT43864.1"/>
    </source>
</evidence>
<feature type="transmembrane region" description="Helical" evidence="5">
    <location>
        <begin position="6"/>
        <end position="28"/>
    </location>
</feature>
<comment type="function">
    <text evidence="5">NDH-1 shuttles electrons from NADH, via FMN and iron-sulfur (Fe-S) centers, to quinones in the respiratory chain. The immediate electron acceptor for the enzyme in this species is believed to be ubiquinone. Couples the redox reaction to proton translocation (for every two electrons transferred, four hydrogen ions are translocated across the cytoplasmic membrane), and thus conserves the redox energy in a proton gradient. This subunit may bind ubiquinone.</text>
</comment>
<sequence>MTGVEIVLALIKIIVMIAFLLGLAPIAIWADRRQSAMVQGRPGPNRAVFFIPSMAARGIVVGPPLLFAAIAGFTATMTLTPRAAYEGTIIAIQLAVLAGWFSLLILWKTVHGSGAINRFEELVASAEPRNIFYGGVAAHLAGLFLARLIPRESAPLSARVTLGVLAALLLVIGFYGASRVPDGKVGVRLAGTLHPAADALKLIFKEDFVPTNADKLLHALAPILAIFPAFITFAIIPFGDKLCFGDNGDGEFGFADLGLLQRSVDQGFQCAGHVVNLQVADLNVGILYLFAMAGTSVVGAAIAGWASDNKFSLLGGLRASSQMVSYEVAMGLSLVGLFMIYGSLQLGPMVEWQRENAWGIFIQPLAFFLFLAALNAELKRVPFDAPEGESEIVAGYFLEYSGMKWGMFMAGEYVELLVSSALLTTLFLGGYSLPFLYRDGITVAFGDTTLFQYKMTHLSVTIIQVLTFFGKTIVVSWVQIFFRWTLPRFRYDQIMRLGWTKLLPLAIANMMVTGIVVIAIDSAPVGFQGGLKVVGQVTQALLAVGGLAAVVALVAGLLEPVKREQFLASSAARFAAAAGGSKPSPQQT</sequence>
<comment type="caution">
    <text evidence="5">Lacks conserved residue(s) required for the propagation of feature annotation.</text>
</comment>
<feature type="transmembrane region" description="Helical" evidence="5">
    <location>
        <begin position="131"/>
        <end position="150"/>
    </location>
</feature>
<gene>
    <name evidence="5" type="primary">nuoH</name>
    <name evidence="7" type="ORF">CMC5_081010</name>
</gene>
<feature type="transmembrane region" description="Helical" evidence="5">
    <location>
        <begin position="540"/>
        <end position="558"/>
    </location>
</feature>
<dbReference type="GO" id="GO:0009060">
    <property type="term" value="P:aerobic respiration"/>
    <property type="evidence" value="ECO:0007669"/>
    <property type="project" value="TreeGrafter"/>
</dbReference>
<dbReference type="HAMAP" id="MF_01350">
    <property type="entry name" value="NDH1_NuoH"/>
    <property type="match status" value="1"/>
</dbReference>
<dbReference type="PANTHER" id="PTHR11432">
    <property type="entry name" value="NADH DEHYDROGENASE SUBUNIT 1"/>
    <property type="match status" value="1"/>
</dbReference>
<feature type="transmembrane region" description="Helical" evidence="5">
    <location>
        <begin position="457"/>
        <end position="482"/>
    </location>
</feature>
<dbReference type="KEGG" id="ccro:CMC5_081010"/>
<dbReference type="RefSeq" id="WP_050435276.1">
    <property type="nucleotide sequence ID" value="NZ_CP012159.1"/>
</dbReference>
<dbReference type="InterPro" id="IPR001694">
    <property type="entry name" value="NADH_UbQ_OxRdtase_su1/FPO"/>
</dbReference>
<dbReference type="GO" id="GO:0048038">
    <property type="term" value="F:quinone binding"/>
    <property type="evidence" value="ECO:0007669"/>
    <property type="project" value="UniProtKB-KW"/>
</dbReference>
<comment type="similarity">
    <text evidence="5 6">Belongs to the complex I subunit 1 family.</text>
</comment>
<accession>A0A0K1EST7</accession>
<dbReference type="OrthoDB" id="9803734at2"/>
<keyword evidence="5 7" id="KW-0830">Ubiquinone</keyword>
<feature type="transmembrane region" description="Helical" evidence="5">
    <location>
        <begin position="326"/>
        <end position="344"/>
    </location>
</feature>
<evidence type="ECO:0000313" key="8">
    <source>
        <dbReference type="Proteomes" id="UP000067626"/>
    </source>
</evidence>
<dbReference type="STRING" id="52.CMC5_081010"/>
<comment type="catalytic activity">
    <reaction evidence="5">
        <text>a quinone + NADH + 5 H(+)(in) = a quinol + NAD(+) + 4 H(+)(out)</text>
        <dbReference type="Rhea" id="RHEA:57888"/>
        <dbReference type="ChEBI" id="CHEBI:15378"/>
        <dbReference type="ChEBI" id="CHEBI:24646"/>
        <dbReference type="ChEBI" id="CHEBI:57540"/>
        <dbReference type="ChEBI" id="CHEBI:57945"/>
        <dbReference type="ChEBI" id="CHEBI:132124"/>
    </reaction>
</comment>
<feature type="transmembrane region" description="Helical" evidence="5">
    <location>
        <begin position="90"/>
        <end position="110"/>
    </location>
</feature>
<keyword evidence="2 5" id="KW-0812">Transmembrane</keyword>
<keyword evidence="3 5" id="KW-1133">Transmembrane helix</keyword>
<feature type="transmembrane region" description="Helical" evidence="5">
    <location>
        <begin position="502"/>
        <end position="520"/>
    </location>
</feature>
<dbReference type="EC" id="7.1.1.-" evidence="5"/>
<feature type="transmembrane region" description="Helical" evidence="5">
    <location>
        <begin position="216"/>
        <end position="236"/>
    </location>
</feature>
<keyword evidence="5" id="KW-1278">Translocase</keyword>
<dbReference type="AlphaFoldDB" id="A0A0K1EST7"/>